<organism evidence="2 3">
    <name type="scientific">Prorocentrum cordatum</name>
    <dbReference type="NCBI Taxonomy" id="2364126"/>
    <lineage>
        <taxon>Eukaryota</taxon>
        <taxon>Sar</taxon>
        <taxon>Alveolata</taxon>
        <taxon>Dinophyceae</taxon>
        <taxon>Prorocentrales</taxon>
        <taxon>Prorocentraceae</taxon>
        <taxon>Prorocentrum</taxon>
    </lineage>
</organism>
<proteinExistence type="predicted"/>
<dbReference type="Proteomes" id="UP001189429">
    <property type="component" value="Unassembled WGS sequence"/>
</dbReference>
<feature type="compositionally biased region" description="Low complexity" evidence="1">
    <location>
        <begin position="1"/>
        <end position="15"/>
    </location>
</feature>
<dbReference type="PROSITE" id="PS51257">
    <property type="entry name" value="PROKAR_LIPOPROTEIN"/>
    <property type="match status" value="1"/>
</dbReference>
<keyword evidence="3" id="KW-1185">Reference proteome</keyword>
<evidence type="ECO:0000256" key="1">
    <source>
        <dbReference type="SAM" id="MobiDB-lite"/>
    </source>
</evidence>
<accession>A0ABN9T8X9</accession>
<evidence type="ECO:0008006" key="4">
    <source>
        <dbReference type="Google" id="ProtNLM"/>
    </source>
</evidence>
<dbReference type="InterPro" id="IPR018247">
    <property type="entry name" value="EF_Hand_1_Ca_BS"/>
</dbReference>
<gene>
    <name evidence="2" type="ORF">PCOR1329_LOCUS36750</name>
</gene>
<protein>
    <recommendedName>
        <fullName evidence="4">Calmodulin</fullName>
    </recommendedName>
</protein>
<dbReference type="EMBL" id="CAUYUJ010014466">
    <property type="protein sequence ID" value="CAK0841587.1"/>
    <property type="molecule type" value="Genomic_DNA"/>
</dbReference>
<comment type="caution">
    <text evidence="2">The sequence shown here is derived from an EMBL/GenBank/DDBJ whole genome shotgun (WGS) entry which is preliminary data.</text>
</comment>
<dbReference type="PROSITE" id="PS00018">
    <property type="entry name" value="EF_HAND_1"/>
    <property type="match status" value="1"/>
</dbReference>
<evidence type="ECO:0000313" key="3">
    <source>
        <dbReference type="Proteomes" id="UP001189429"/>
    </source>
</evidence>
<reference evidence="2" key="1">
    <citation type="submission" date="2023-10" db="EMBL/GenBank/DDBJ databases">
        <authorList>
            <person name="Chen Y."/>
            <person name="Shah S."/>
            <person name="Dougan E. K."/>
            <person name="Thang M."/>
            <person name="Chan C."/>
        </authorList>
    </citation>
    <scope>NUCLEOTIDE SEQUENCE [LARGE SCALE GENOMIC DNA]</scope>
</reference>
<sequence length="176" mass="17929">MPRSAAGRAGAAPRGGPWPGLAGGCPPQEDAEMAAIAASLKRVSPAWGVEDSFGIPAEALSDASASSRDEVETAEAAPTPEGFLGQAEVAFGSVTRAYQALCSHAAHVRPEGTAAVSNGAALDVEDFAMACLWLELLDGDGELVAEELFKGLDADGDRLLTVTDLLDVAYFPVGSA</sequence>
<evidence type="ECO:0000313" key="2">
    <source>
        <dbReference type="EMBL" id="CAK0841587.1"/>
    </source>
</evidence>
<name>A0ABN9T8X9_9DINO</name>
<feature type="region of interest" description="Disordered" evidence="1">
    <location>
        <begin position="1"/>
        <end position="28"/>
    </location>
</feature>